<dbReference type="InterPro" id="IPR019606">
    <property type="entry name" value="GerMN"/>
</dbReference>
<protein>
    <recommendedName>
        <fullName evidence="1">GerMN domain-containing protein</fullName>
    </recommendedName>
</protein>
<dbReference type="EMBL" id="AAEW02000021">
    <property type="protein sequence ID" value="EAT14575.1"/>
    <property type="molecule type" value="Genomic_DNA"/>
</dbReference>
<feature type="domain" description="GerMN" evidence="1">
    <location>
        <begin position="78"/>
        <end position="166"/>
    </location>
</feature>
<sequence length="202" mass="22164">MLRWFGLLALVAFIAGVGAVFNPFNRDNEPEAESVAVVVEEEQPVQRDVVLYFGDPASPFLAQEERPIAECDDDLTCIEAIVRELVAGPQTELVPVLPAQALLLGVEIDEDRVVLDFNQALVTNLPAGCSSELLSVHALVNTLAANIPYVRRLVLHVEGREIKTLRGHVDLTEPVSADFSLVHRERDVPVVEDVAVPVKEQE</sequence>
<gene>
    <name evidence="2" type="ORF">Dace_0404</name>
</gene>
<dbReference type="Pfam" id="PF10646">
    <property type="entry name" value="Germane"/>
    <property type="match status" value="1"/>
</dbReference>
<reference evidence="2" key="2">
    <citation type="submission" date="2006-05" db="EMBL/GenBank/DDBJ databases">
        <title>Sequencing of the draft genome and assembly of Desulfuromonas acetoxidans DSM 684.</title>
        <authorList>
            <consortium name="US DOE Joint Genome Institute (JGI-PGF)"/>
            <person name="Copeland A."/>
            <person name="Lucas S."/>
            <person name="Lapidus A."/>
            <person name="Barry K."/>
            <person name="Detter J.C."/>
            <person name="Glavina del Rio T."/>
            <person name="Hammon N."/>
            <person name="Israni S."/>
            <person name="Dalin E."/>
            <person name="Tice H."/>
            <person name="Bruce D."/>
            <person name="Pitluck S."/>
            <person name="Richardson P."/>
        </authorList>
    </citation>
    <scope>NUCLEOTIDE SEQUENCE [LARGE SCALE GENOMIC DNA]</scope>
    <source>
        <strain evidence="2">DSM 684</strain>
    </source>
</reference>
<dbReference type="SMART" id="SM00909">
    <property type="entry name" value="Germane"/>
    <property type="match status" value="1"/>
</dbReference>
<organism evidence="2 3">
    <name type="scientific">Desulfuromonas acetoxidans (strain DSM 684 / 11070)</name>
    <dbReference type="NCBI Taxonomy" id="281689"/>
    <lineage>
        <taxon>Bacteria</taxon>
        <taxon>Pseudomonadati</taxon>
        <taxon>Thermodesulfobacteriota</taxon>
        <taxon>Desulfuromonadia</taxon>
        <taxon>Desulfuromonadales</taxon>
        <taxon>Desulfuromonadaceae</taxon>
        <taxon>Desulfuromonas</taxon>
    </lineage>
</organism>
<dbReference type="AlphaFoldDB" id="Q1JWJ3"/>
<evidence type="ECO:0000313" key="2">
    <source>
        <dbReference type="EMBL" id="EAT14575.1"/>
    </source>
</evidence>
<name>Q1JWJ3_DESA6</name>
<dbReference type="Proteomes" id="UP000005695">
    <property type="component" value="Unassembled WGS sequence"/>
</dbReference>
<accession>Q1JWJ3</accession>
<evidence type="ECO:0000259" key="1">
    <source>
        <dbReference type="SMART" id="SM00909"/>
    </source>
</evidence>
<dbReference type="RefSeq" id="WP_006002423.1">
    <property type="nucleotide sequence ID" value="NZ_AAEW02000021.1"/>
</dbReference>
<comment type="caution">
    <text evidence="2">The sequence shown here is derived from an EMBL/GenBank/DDBJ whole genome shotgun (WGS) entry which is preliminary data.</text>
</comment>
<evidence type="ECO:0000313" key="3">
    <source>
        <dbReference type="Proteomes" id="UP000005695"/>
    </source>
</evidence>
<keyword evidence="3" id="KW-1185">Reference proteome</keyword>
<proteinExistence type="predicted"/>
<reference evidence="2" key="1">
    <citation type="submission" date="2006-05" db="EMBL/GenBank/DDBJ databases">
        <title>Annotation of the draft genome assembly of Desulfuromonas acetoxidans DSM 684.</title>
        <authorList>
            <consortium name="US DOE Joint Genome Institute (JGI-ORNL)"/>
            <person name="Larimer F."/>
            <person name="Land M."/>
            <person name="Hauser L."/>
        </authorList>
    </citation>
    <scope>NUCLEOTIDE SEQUENCE [LARGE SCALE GENOMIC DNA]</scope>
    <source>
        <strain evidence="2">DSM 684</strain>
    </source>
</reference>